<comment type="caution">
    <text evidence="2">The sequence shown here is derived from an EMBL/GenBank/DDBJ whole genome shotgun (WGS) entry which is preliminary data.</text>
</comment>
<reference evidence="2 3" key="1">
    <citation type="journal article" date="2024" name="Commun. Biol.">
        <title>Comparative genomic analysis of thermophilic fungi reveals convergent evolutionary adaptations and gene losses.</title>
        <authorList>
            <person name="Steindorff A.S."/>
            <person name="Aguilar-Pontes M.V."/>
            <person name="Robinson A.J."/>
            <person name="Andreopoulos B."/>
            <person name="LaButti K."/>
            <person name="Kuo A."/>
            <person name="Mondo S."/>
            <person name="Riley R."/>
            <person name="Otillar R."/>
            <person name="Haridas S."/>
            <person name="Lipzen A."/>
            <person name="Grimwood J."/>
            <person name="Schmutz J."/>
            <person name="Clum A."/>
            <person name="Reid I.D."/>
            <person name="Moisan M.C."/>
            <person name="Butler G."/>
            <person name="Nguyen T.T.M."/>
            <person name="Dewar K."/>
            <person name="Conant G."/>
            <person name="Drula E."/>
            <person name="Henrissat B."/>
            <person name="Hansel C."/>
            <person name="Singer S."/>
            <person name="Hutchinson M.I."/>
            <person name="de Vries R.P."/>
            <person name="Natvig D.O."/>
            <person name="Powell A.J."/>
            <person name="Tsang A."/>
            <person name="Grigoriev I.V."/>
        </authorList>
    </citation>
    <scope>NUCLEOTIDE SEQUENCE [LARGE SCALE GENOMIC DNA]</scope>
    <source>
        <strain evidence="2 3">CBS 620.91</strain>
    </source>
</reference>
<keyword evidence="3" id="KW-1185">Reference proteome</keyword>
<feature type="compositionally biased region" description="Low complexity" evidence="1">
    <location>
        <begin position="127"/>
        <end position="148"/>
    </location>
</feature>
<organism evidence="2 3">
    <name type="scientific">Humicola insolens</name>
    <name type="common">Soft-rot fungus</name>
    <dbReference type="NCBI Taxonomy" id="85995"/>
    <lineage>
        <taxon>Eukaryota</taxon>
        <taxon>Fungi</taxon>
        <taxon>Dikarya</taxon>
        <taxon>Ascomycota</taxon>
        <taxon>Pezizomycotina</taxon>
        <taxon>Sordariomycetes</taxon>
        <taxon>Sordariomycetidae</taxon>
        <taxon>Sordariales</taxon>
        <taxon>Chaetomiaceae</taxon>
        <taxon>Mycothermus</taxon>
    </lineage>
</organism>
<feature type="region of interest" description="Disordered" evidence="1">
    <location>
        <begin position="87"/>
        <end position="212"/>
    </location>
</feature>
<dbReference type="EMBL" id="JAZGSY010000076">
    <property type="protein sequence ID" value="KAL1841417.1"/>
    <property type="molecule type" value="Genomic_DNA"/>
</dbReference>
<protein>
    <submittedName>
        <fullName evidence="2">Uncharacterized protein</fullName>
    </submittedName>
</protein>
<evidence type="ECO:0000313" key="2">
    <source>
        <dbReference type="EMBL" id="KAL1841417.1"/>
    </source>
</evidence>
<proteinExistence type="predicted"/>
<gene>
    <name evidence="2" type="ORF">VTJ49DRAFT_7094</name>
</gene>
<accession>A0ABR3VI61</accession>
<evidence type="ECO:0000256" key="1">
    <source>
        <dbReference type="SAM" id="MobiDB-lite"/>
    </source>
</evidence>
<feature type="compositionally biased region" description="Basic and acidic residues" evidence="1">
    <location>
        <begin position="196"/>
        <end position="212"/>
    </location>
</feature>
<evidence type="ECO:0000313" key="3">
    <source>
        <dbReference type="Proteomes" id="UP001583172"/>
    </source>
</evidence>
<sequence length="212" mass="22192">MGRPSKAAKAAVENFLQAPDGAAVVHHGDTATPADLRFAFALMTNLTVRPEVNWAGVAAQLGMSSSKSANERYRLVRKRLGLLEFAQSPNAPAAPQEGSKKKAVAAKNSANKDGLTGQDDDEKEDLASTLSATPTSVASAVPAAVSTPKTTLATARNRNRKRPAAVDEDADEGRKDNNDGDDGMSRTPSSPLAKRAKADSKLLGGWREDGAV</sequence>
<dbReference type="Proteomes" id="UP001583172">
    <property type="component" value="Unassembled WGS sequence"/>
</dbReference>
<name>A0ABR3VI61_HUMIN</name>